<evidence type="ECO:0000313" key="4">
    <source>
        <dbReference type="Proteomes" id="UP000807371"/>
    </source>
</evidence>
<dbReference type="PRINTS" id="PR01543">
    <property type="entry name" value="ANATRNSFRASE"/>
</dbReference>
<evidence type="ECO:0000256" key="2">
    <source>
        <dbReference type="RuleBase" id="RU003452"/>
    </source>
</evidence>
<dbReference type="Pfam" id="PF00797">
    <property type="entry name" value="Acetyltransf_2"/>
    <property type="match status" value="1"/>
</dbReference>
<dbReference type="InterPro" id="IPR038765">
    <property type="entry name" value="Papain-like_cys_pep_sf"/>
</dbReference>
<sequence length="272" mass="30000">MWGGGELDLDAYLERIGFSGDPKPDLDTLRAVHRGHVAAFPFENLEIVLGRPIVLDVAGLQEKMVGGARGGYCYEQNLLFAAALERIGFGFTGLGARIRMGSDRVRAVTHMLLRIEADGRQWLTDVGFGGEGLLEPVLFEDGVVDRQGEWTFGVAAEDDGVRVLRSLHHDGWFDLYSFTLEERFPADYVVMNHYTATHPHSPFVGRPVVQRTGPEVRHNLVGTLLSVAGPDGTVEERPVRAGELGTVLADVFGVRLPAEDIAELERRYFGRT</sequence>
<reference evidence="3 4" key="1">
    <citation type="submission" date="2020-09" db="EMBL/GenBank/DDBJ databases">
        <title>Biosynthesis of the nuclear factor of activated T cells inhibitor NFAT-133 and its congeners in Streptomyces pactum.</title>
        <authorList>
            <person name="Zhou W."/>
            <person name="Posri P."/>
            <person name="Abugrain M.E."/>
            <person name="Weisberg A.J."/>
            <person name="Chang J.H."/>
            <person name="Mahmud T."/>
        </authorList>
    </citation>
    <scope>NUCLEOTIDE SEQUENCE [LARGE SCALE GENOMIC DNA]</scope>
    <source>
        <strain evidence="3 4">ATCC 27456</strain>
    </source>
</reference>
<accession>A0ABS0NQ80</accession>
<proteinExistence type="inferred from homology"/>
<name>A0ABS0NQ80_9ACTN</name>
<gene>
    <name evidence="3" type="ORF">IHE55_22390</name>
</gene>
<keyword evidence="4" id="KW-1185">Reference proteome</keyword>
<dbReference type="EMBL" id="JACYXC010000001">
    <property type="protein sequence ID" value="MBH5337358.1"/>
    <property type="molecule type" value="Genomic_DNA"/>
</dbReference>
<organism evidence="3 4">
    <name type="scientific">Streptomyces pactum</name>
    <dbReference type="NCBI Taxonomy" id="68249"/>
    <lineage>
        <taxon>Bacteria</taxon>
        <taxon>Bacillati</taxon>
        <taxon>Actinomycetota</taxon>
        <taxon>Actinomycetes</taxon>
        <taxon>Kitasatosporales</taxon>
        <taxon>Streptomycetaceae</taxon>
        <taxon>Streptomyces</taxon>
    </lineage>
</organism>
<comment type="caution">
    <text evidence="3">The sequence shown here is derived from an EMBL/GenBank/DDBJ whole genome shotgun (WGS) entry which is preliminary data.</text>
</comment>
<evidence type="ECO:0000313" key="3">
    <source>
        <dbReference type="EMBL" id="MBH5337358.1"/>
    </source>
</evidence>
<protein>
    <submittedName>
        <fullName evidence="3">Arylamine N-acetyltransferase</fullName>
    </submittedName>
</protein>
<dbReference type="PANTHER" id="PTHR11786:SF0">
    <property type="entry name" value="ARYLAMINE N-ACETYLTRANSFERASE 4-RELATED"/>
    <property type="match status" value="1"/>
</dbReference>
<comment type="similarity">
    <text evidence="1 2">Belongs to the arylamine N-acetyltransferase family.</text>
</comment>
<dbReference type="Proteomes" id="UP000807371">
    <property type="component" value="Unassembled WGS sequence"/>
</dbReference>
<dbReference type="PANTHER" id="PTHR11786">
    <property type="entry name" value="N-HYDROXYARYLAMINE O-ACETYLTRANSFERASE"/>
    <property type="match status" value="1"/>
</dbReference>
<dbReference type="Gene3D" id="3.30.2140.10">
    <property type="entry name" value="Arylamine N-acetyltransferase"/>
    <property type="match status" value="1"/>
</dbReference>
<dbReference type="SUPFAM" id="SSF54001">
    <property type="entry name" value="Cysteine proteinases"/>
    <property type="match status" value="1"/>
</dbReference>
<dbReference type="Gene3D" id="2.40.128.150">
    <property type="entry name" value="Cysteine proteinases"/>
    <property type="match status" value="1"/>
</dbReference>
<evidence type="ECO:0000256" key="1">
    <source>
        <dbReference type="ARBA" id="ARBA00006547"/>
    </source>
</evidence>
<dbReference type="InterPro" id="IPR001447">
    <property type="entry name" value="Arylamine_N-AcTrfase"/>
</dbReference>